<name>A0AAN7IJC6_QUERU</name>
<dbReference type="SUPFAM" id="SSF56219">
    <property type="entry name" value="DNase I-like"/>
    <property type="match status" value="1"/>
</dbReference>
<organism evidence="1 2">
    <name type="scientific">Quercus rubra</name>
    <name type="common">Northern red oak</name>
    <name type="synonym">Quercus borealis</name>
    <dbReference type="NCBI Taxonomy" id="3512"/>
    <lineage>
        <taxon>Eukaryota</taxon>
        <taxon>Viridiplantae</taxon>
        <taxon>Streptophyta</taxon>
        <taxon>Embryophyta</taxon>
        <taxon>Tracheophyta</taxon>
        <taxon>Spermatophyta</taxon>
        <taxon>Magnoliopsida</taxon>
        <taxon>eudicotyledons</taxon>
        <taxon>Gunneridae</taxon>
        <taxon>Pentapetalae</taxon>
        <taxon>rosids</taxon>
        <taxon>fabids</taxon>
        <taxon>Fagales</taxon>
        <taxon>Fagaceae</taxon>
        <taxon>Quercus</taxon>
    </lineage>
</organism>
<sequence length="144" mass="16412">MNILIWNCRGAMKPLFRKTIMDLVEWHSPLLIVIIETGLSGARADEIIECLPFDGVAVVDTIAFLHNLPWALMGDFNGVLFEEKKYGGNPISQRRLGAILDCMNVCHMMDLGFSGPNFTWSNKREIGDLIQCRLDRCWANLEWK</sequence>
<dbReference type="PANTHER" id="PTHR35218">
    <property type="entry name" value="RNASE H DOMAIN-CONTAINING PROTEIN"/>
    <property type="match status" value="1"/>
</dbReference>
<gene>
    <name evidence="1" type="ORF">RGQ29_031382</name>
</gene>
<dbReference type="AlphaFoldDB" id="A0AAN7IJC6"/>
<evidence type="ECO:0000313" key="1">
    <source>
        <dbReference type="EMBL" id="KAK4573391.1"/>
    </source>
</evidence>
<dbReference type="EMBL" id="JAXUIC010000009">
    <property type="protein sequence ID" value="KAK4573391.1"/>
    <property type="molecule type" value="Genomic_DNA"/>
</dbReference>
<keyword evidence="2" id="KW-1185">Reference proteome</keyword>
<reference evidence="1 2" key="1">
    <citation type="journal article" date="2023" name="G3 (Bethesda)">
        <title>A haplotype-resolved chromosome-scale genome for Quercus rubra L. provides insights into the genetics of adaptive traits for red oak species.</title>
        <authorList>
            <person name="Kapoor B."/>
            <person name="Jenkins J."/>
            <person name="Schmutz J."/>
            <person name="Zhebentyayeva T."/>
            <person name="Kuelheim C."/>
            <person name="Coggeshall M."/>
            <person name="Heim C."/>
            <person name="Lasky J.R."/>
            <person name="Leites L."/>
            <person name="Islam-Faridi N."/>
            <person name="Romero-Severson J."/>
            <person name="DeLeo V.L."/>
            <person name="Lucas S.M."/>
            <person name="Lazic D."/>
            <person name="Gailing O."/>
            <person name="Carlson J."/>
            <person name="Staton M."/>
        </authorList>
    </citation>
    <scope>NUCLEOTIDE SEQUENCE [LARGE SCALE GENOMIC DNA]</scope>
    <source>
        <strain evidence="1">Pseudo-F2</strain>
    </source>
</reference>
<protein>
    <recommendedName>
        <fullName evidence="3">Endonuclease/exonuclease/phosphatase domain-containing protein</fullName>
    </recommendedName>
</protein>
<evidence type="ECO:0008006" key="3">
    <source>
        <dbReference type="Google" id="ProtNLM"/>
    </source>
</evidence>
<proteinExistence type="predicted"/>
<comment type="caution">
    <text evidence="1">The sequence shown here is derived from an EMBL/GenBank/DDBJ whole genome shotgun (WGS) entry which is preliminary data.</text>
</comment>
<dbReference type="InterPro" id="IPR036691">
    <property type="entry name" value="Endo/exonu/phosph_ase_sf"/>
</dbReference>
<dbReference type="Gene3D" id="3.60.10.10">
    <property type="entry name" value="Endonuclease/exonuclease/phosphatase"/>
    <property type="match status" value="1"/>
</dbReference>
<accession>A0AAN7IJC6</accession>
<dbReference type="PANTHER" id="PTHR35218:SF7">
    <property type="entry name" value="ENDONUCLEASE_EXONUCLEASE_PHOSPHATASE"/>
    <property type="match status" value="1"/>
</dbReference>
<dbReference type="Proteomes" id="UP001324115">
    <property type="component" value="Unassembled WGS sequence"/>
</dbReference>
<evidence type="ECO:0000313" key="2">
    <source>
        <dbReference type="Proteomes" id="UP001324115"/>
    </source>
</evidence>